<proteinExistence type="predicted"/>
<dbReference type="EMBL" id="CADEPM010000002">
    <property type="protein sequence ID" value="CAB3400103.1"/>
    <property type="molecule type" value="Genomic_DNA"/>
</dbReference>
<dbReference type="Proteomes" id="UP000494206">
    <property type="component" value="Unassembled WGS sequence"/>
</dbReference>
<accession>A0A8S1E8F6</accession>
<evidence type="ECO:0000313" key="2">
    <source>
        <dbReference type="EMBL" id="CAB3400103.1"/>
    </source>
</evidence>
<dbReference type="OrthoDB" id="5782063at2759"/>
<name>A0A8S1E8F6_9PELO</name>
<feature type="compositionally biased region" description="Basic and acidic residues" evidence="1">
    <location>
        <begin position="193"/>
        <end position="205"/>
    </location>
</feature>
<keyword evidence="3" id="KW-1185">Reference proteome</keyword>
<sequence>MNGLHEINRNLRRQCNCGHHNHELLESNSQSVVRISCEIAKYIDETYKQHICEQTWKKFDQLFARVYERIISVENVETDYTKTQKDTLDRTATILESVRQACNQGHHEHDCVQLQLNAVRTLVSEIKSYVDNLIISRGQKSNDQIKIRIAVEDVALRAPVDDGILMSSDSTEDIDQQPRRSYKRRGYINRSRVPAEVKISDDEAHSTAVAGGVTNGGPRRSSRNSVKKNVTDYPEIVKSGTRQQKDRKSAPPTLVRTKNETKRHQKKATSARLDGNEPSSSQKCSKAPKRKIIKFDDQAKSKKNKKDSVCDIEDEFTREMKKLMIREIVTIQVCHARCDYELHSHSCVHDFLAADNNEFNQFHLAEISKSAERLNICYQGCLEENHFHIGRMLEYYLLIFTTIKVQEHYGIEMPPNFHSTFRRSVTIILFHYILPIELCLPTQQVESTTTTTTTTMAPVAAPCYVCPIVYPTSGCLGGGFDVCASAADVGIKYLVGPILGINFGDADTCSTSFSCPLGTTTRIKLFDRILVGSGIVLAYCQQTGPNAGKWYYGVPPLNTPIEIVQTACTGIFSG</sequence>
<evidence type="ECO:0000313" key="3">
    <source>
        <dbReference type="Proteomes" id="UP000494206"/>
    </source>
</evidence>
<dbReference type="AlphaFoldDB" id="A0A8S1E8F6"/>
<comment type="caution">
    <text evidence="2">The sequence shown here is derived from an EMBL/GenBank/DDBJ whole genome shotgun (WGS) entry which is preliminary data.</text>
</comment>
<feature type="region of interest" description="Disordered" evidence="1">
    <location>
        <begin position="165"/>
        <end position="289"/>
    </location>
</feature>
<evidence type="ECO:0000256" key="1">
    <source>
        <dbReference type="SAM" id="MobiDB-lite"/>
    </source>
</evidence>
<dbReference type="PANTHER" id="PTHR47921">
    <property type="entry name" value="PROTEIN CBG14847-RELATED"/>
    <property type="match status" value="1"/>
</dbReference>
<gene>
    <name evidence="2" type="ORF">CBOVIS_LOCUS3113</name>
</gene>
<protein>
    <submittedName>
        <fullName evidence="2">Uncharacterized protein</fullName>
    </submittedName>
</protein>
<dbReference type="PANTHER" id="PTHR47921:SF1">
    <property type="entry name" value="C6 DOMAIN-CONTAINING PROTEIN-RELATED"/>
    <property type="match status" value="1"/>
</dbReference>
<organism evidence="2 3">
    <name type="scientific">Caenorhabditis bovis</name>
    <dbReference type="NCBI Taxonomy" id="2654633"/>
    <lineage>
        <taxon>Eukaryota</taxon>
        <taxon>Metazoa</taxon>
        <taxon>Ecdysozoa</taxon>
        <taxon>Nematoda</taxon>
        <taxon>Chromadorea</taxon>
        <taxon>Rhabditida</taxon>
        <taxon>Rhabditina</taxon>
        <taxon>Rhabditomorpha</taxon>
        <taxon>Rhabditoidea</taxon>
        <taxon>Rhabditidae</taxon>
        <taxon>Peloderinae</taxon>
        <taxon>Caenorhabditis</taxon>
    </lineage>
</organism>
<reference evidence="2 3" key="1">
    <citation type="submission" date="2020-04" db="EMBL/GenBank/DDBJ databases">
        <authorList>
            <person name="Laetsch R D."/>
            <person name="Stevens L."/>
            <person name="Kumar S."/>
            <person name="Blaxter L. M."/>
        </authorList>
    </citation>
    <scope>NUCLEOTIDE SEQUENCE [LARGE SCALE GENOMIC DNA]</scope>
</reference>